<name>A0A014M037_9GAMM</name>
<comment type="caution">
    <text evidence="1">The sequence shown here is derived from an EMBL/GenBank/DDBJ whole genome shotgun (WGS) entry which is preliminary data.</text>
</comment>
<dbReference type="OrthoDB" id="6612786at2"/>
<dbReference type="EMBL" id="JFHN01000051">
    <property type="protein sequence ID" value="EXU75176.1"/>
    <property type="molecule type" value="Genomic_DNA"/>
</dbReference>
<keyword evidence="2" id="KW-1185">Reference proteome</keyword>
<dbReference type="RefSeq" id="WP_034938004.1">
    <property type="nucleotide sequence ID" value="NZ_JFHN01000051.1"/>
</dbReference>
<reference evidence="1 2" key="1">
    <citation type="submission" date="2014-02" db="EMBL/GenBank/DDBJ databases">
        <title>Draft genome of Erwinia mallotivora strain BT-MARDI, a papaya dieback pathogen.</title>
        <authorList>
            <person name="Redzuan R."/>
            <person name="Abu Bakar N."/>
            <person name="Badrun R."/>
            <person name="Mohd Raih M.F."/>
            <person name="Rozano L."/>
            <person name="Mat Amin N."/>
        </authorList>
    </citation>
    <scope>NUCLEOTIDE SEQUENCE [LARGE SCALE GENOMIC DNA]</scope>
    <source>
        <strain evidence="1 2">BT-MARDI</strain>
    </source>
</reference>
<dbReference type="STRING" id="69222.BG55_12875"/>
<evidence type="ECO:0000313" key="1">
    <source>
        <dbReference type="EMBL" id="EXU75176.1"/>
    </source>
</evidence>
<proteinExistence type="predicted"/>
<organism evidence="1 2">
    <name type="scientific">Erwinia mallotivora</name>
    <dbReference type="NCBI Taxonomy" id="69222"/>
    <lineage>
        <taxon>Bacteria</taxon>
        <taxon>Pseudomonadati</taxon>
        <taxon>Pseudomonadota</taxon>
        <taxon>Gammaproteobacteria</taxon>
        <taxon>Enterobacterales</taxon>
        <taxon>Erwiniaceae</taxon>
        <taxon>Erwinia</taxon>
    </lineage>
</organism>
<accession>A0A014M037</accession>
<sequence length="139" mass="16685">MKKYNTLSKEEKLLLLLQLYVEKLKQSGFDHSRIVRYMWLFCVGYYIKYYLPDQMNSTIDRFTIISMLSNALKCSSKRIIDTLGFEHELTYFFRYLIHYAIDNEQEAEGIYQAERVKYEKSVLLSQVSPNKKKRKGKRL</sequence>
<protein>
    <submittedName>
        <fullName evidence="1">Uncharacterized protein</fullName>
    </submittedName>
</protein>
<dbReference type="AlphaFoldDB" id="A0A014M037"/>
<evidence type="ECO:0000313" key="2">
    <source>
        <dbReference type="Proteomes" id="UP000019918"/>
    </source>
</evidence>
<dbReference type="Proteomes" id="UP000019918">
    <property type="component" value="Unassembled WGS sequence"/>
</dbReference>
<gene>
    <name evidence="1" type="ORF">BG55_12875</name>
</gene>